<feature type="non-terminal residue" evidence="1">
    <location>
        <position position="1"/>
    </location>
</feature>
<dbReference type="EMBL" id="CAJVPV010009646">
    <property type="protein sequence ID" value="CAG8643835.1"/>
    <property type="molecule type" value="Genomic_DNA"/>
</dbReference>
<dbReference type="Proteomes" id="UP000789342">
    <property type="component" value="Unassembled WGS sequence"/>
</dbReference>
<evidence type="ECO:0000313" key="1">
    <source>
        <dbReference type="EMBL" id="CAG8643835.1"/>
    </source>
</evidence>
<gene>
    <name evidence="1" type="ORF">AMORRO_LOCUS9643</name>
</gene>
<dbReference type="AlphaFoldDB" id="A0A9N9DPZ5"/>
<dbReference type="OrthoDB" id="2414482at2759"/>
<proteinExistence type="predicted"/>
<feature type="non-terminal residue" evidence="1">
    <location>
        <position position="428"/>
    </location>
</feature>
<organism evidence="1 2">
    <name type="scientific">Acaulospora morrowiae</name>
    <dbReference type="NCBI Taxonomy" id="94023"/>
    <lineage>
        <taxon>Eukaryota</taxon>
        <taxon>Fungi</taxon>
        <taxon>Fungi incertae sedis</taxon>
        <taxon>Mucoromycota</taxon>
        <taxon>Glomeromycotina</taxon>
        <taxon>Glomeromycetes</taxon>
        <taxon>Diversisporales</taxon>
        <taxon>Acaulosporaceae</taxon>
        <taxon>Acaulospora</taxon>
    </lineage>
</organism>
<reference evidence="1" key="1">
    <citation type="submission" date="2021-06" db="EMBL/GenBank/DDBJ databases">
        <authorList>
            <person name="Kallberg Y."/>
            <person name="Tangrot J."/>
            <person name="Rosling A."/>
        </authorList>
    </citation>
    <scope>NUCLEOTIDE SEQUENCE</scope>
    <source>
        <strain evidence="1">CL551</strain>
    </source>
</reference>
<name>A0A9N9DPZ5_9GLOM</name>
<sequence length="428" mass="50383">EEANKLRRSLELLIMNGSEEVKNNADRLKQSFEEMDILRVAHLSLFVAGHRYYCEDVRVFLDKVEVDHENEENRKKTSISEMNMNIEDHDLVISSLSGEEEKINSLIYDDQSNSTHQVSTTDLPNRSMERSRKEQFSLEINIPKIKGIENYNILCLFDFEFPYTKLLFETLTTDQISMLRNKWVQDKENDLIEDIWQLCPLKILVDEYSKVIKENTNEDTLNLNLKKLMLTFSMPLFEYGYHHQKNYELLWCQNFYREMTLQMLREHSSLKDSSTSVCQYRGEIVDPLISTIFYDIDNAVWIKTQEGSSEKNDNKHDGILYFDIKDTKFEVGYVGVVGNAFTTSRSDKIFCLEKLLKATMKSIQHQNEYIKFDSTTLKQSFAVLVFGREYYLLCMRLIEDMYIMDEYDTFTLPSSNFDFSEIESIVKA</sequence>
<evidence type="ECO:0000313" key="2">
    <source>
        <dbReference type="Proteomes" id="UP000789342"/>
    </source>
</evidence>
<comment type="caution">
    <text evidence="1">The sequence shown here is derived from an EMBL/GenBank/DDBJ whole genome shotgun (WGS) entry which is preliminary data.</text>
</comment>
<keyword evidence="2" id="KW-1185">Reference proteome</keyword>
<accession>A0A9N9DPZ5</accession>
<protein>
    <submittedName>
        <fullName evidence="1">7205_t:CDS:1</fullName>
    </submittedName>
</protein>